<keyword evidence="2" id="KW-1185">Reference proteome</keyword>
<evidence type="ECO:0000313" key="1">
    <source>
        <dbReference type="EMBL" id="TXN31934.1"/>
    </source>
</evidence>
<comment type="caution">
    <text evidence="1">The sequence shown here is derived from an EMBL/GenBank/DDBJ whole genome shotgun (WGS) entry which is preliminary data.</text>
</comment>
<gene>
    <name evidence="1" type="ORF">FVP33_03155</name>
</gene>
<accession>A0A5C8UTL1</accession>
<dbReference type="RefSeq" id="WP_147782183.1">
    <property type="nucleotide sequence ID" value="NZ_VRMG01000004.1"/>
</dbReference>
<dbReference type="Gene3D" id="3.30.70.1060">
    <property type="entry name" value="Dimeric alpha+beta barrel"/>
    <property type="match status" value="1"/>
</dbReference>
<proteinExistence type="predicted"/>
<dbReference type="SUPFAM" id="SSF54909">
    <property type="entry name" value="Dimeric alpha+beta barrel"/>
    <property type="match status" value="1"/>
</dbReference>
<sequence>MRFMIMVFGERAELHAKPTEWIERMVAFMVRLDDELARSGELVYSEVLEAADAATLVGQDAATSRGPFNRSDAPLSRYWVVKVPDESRAIAIAASVAAMVESPVEVRQCMEQSLRP</sequence>
<dbReference type="PANTHER" id="PTHR35174:SF3">
    <property type="entry name" value="BLL7171 PROTEIN"/>
    <property type="match status" value="1"/>
</dbReference>
<dbReference type="AlphaFoldDB" id="A0A5C8UTL1"/>
<name>A0A5C8UTL1_9MICO</name>
<dbReference type="PANTHER" id="PTHR35174">
    <property type="entry name" value="BLL7171 PROTEIN-RELATED"/>
    <property type="match status" value="1"/>
</dbReference>
<organism evidence="1 2">
    <name type="scientific">Lacisediminihabitans profunda</name>
    <dbReference type="NCBI Taxonomy" id="2594790"/>
    <lineage>
        <taxon>Bacteria</taxon>
        <taxon>Bacillati</taxon>
        <taxon>Actinomycetota</taxon>
        <taxon>Actinomycetes</taxon>
        <taxon>Micrococcales</taxon>
        <taxon>Microbacteriaceae</taxon>
        <taxon>Lacisediminihabitans</taxon>
    </lineage>
</organism>
<dbReference type="InterPro" id="IPR011008">
    <property type="entry name" value="Dimeric_a/b-barrel"/>
</dbReference>
<reference evidence="1 2" key="1">
    <citation type="submission" date="2019-08" db="EMBL/GenBank/DDBJ databases">
        <title>Bacterial whole genome sequence for Glaciihabitans sp. CHu50b-6-2.</title>
        <authorList>
            <person name="Jin L."/>
        </authorList>
    </citation>
    <scope>NUCLEOTIDE SEQUENCE [LARGE SCALE GENOMIC DNA]</scope>
    <source>
        <strain evidence="1 2">CHu50b-6-2</strain>
    </source>
</reference>
<evidence type="ECO:0008006" key="3">
    <source>
        <dbReference type="Google" id="ProtNLM"/>
    </source>
</evidence>
<protein>
    <recommendedName>
        <fullName evidence="3">YCII-related domain-containing protein</fullName>
    </recommendedName>
</protein>
<dbReference type="Proteomes" id="UP000321379">
    <property type="component" value="Unassembled WGS sequence"/>
</dbReference>
<dbReference type="EMBL" id="VRMG01000004">
    <property type="protein sequence ID" value="TXN31934.1"/>
    <property type="molecule type" value="Genomic_DNA"/>
</dbReference>
<evidence type="ECO:0000313" key="2">
    <source>
        <dbReference type="Proteomes" id="UP000321379"/>
    </source>
</evidence>